<dbReference type="AlphaFoldDB" id="A0A9D4EDE4"/>
<dbReference type="GO" id="GO:0008270">
    <property type="term" value="F:zinc ion binding"/>
    <property type="evidence" value="ECO:0007669"/>
    <property type="project" value="UniProtKB-KW"/>
</dbReference>
<feature type="domain" description="B box-type" evidence="3">
    <location>
        <begin position="76"/>
        <end position="120"/>
    </location>
</feature>
<reference evidence="4" key="2">
    <citation type="submission" date="2020-11" db="EMBL/GenBank/DDBJ databases">
        <authorList>
            <person name="McCartney M.A."/>
            <person name="Auch B."/>
            <person name="Kono T."/>
            <person name="Mallez S."/>
            <person name="Becker A."/>
            <person name="Gohl D.M."/>
            <person name="Silverstein K.A.T."/>
            <person name="Koren S."/>
            <person name="Bechman K.B."/>
            <person name="Herman A."/>
            <person name="Abrahante J.E."/>
            <person name="Garbe J."/>
        </authorList>
    </citation>
    <scope>NUCLEOTIDE SEQUENCE</scope>
    <source>
        <strain evidence="4">Duluth1</strain>
        <tissue evidence="4">Whole animal</tissue>
    </source>
</reference>
<dbReference type="PANTHER" id="PTHR25462">
    <property type="entry name" value="BONUS, ISOFORM C-RELATED"/>
    <property type="match status" value="1"/>
</dbReference>
<dbReference type="InterPro" id="IPR011042">
    <property type="entry name" value="6-blade_b-propeller_TolB-like"/>
</dbReference>
<organism evidence="4 5">
    <name type="scientific">Dreissena polymorpha</name>
    <name type="common">Zebra mussel</name>
    <name type="synonym">Mytilus polymorpha</name>
    <dbReference type="NCBI Taxonomy" id="45954"/>
    <lineage>
        <taxon>Eukaryota</taxon>
        <taxon>Metazoa</taxon>
        <taxon>Spiralia</taxon>
        <taxon>Lophotrochozoa</taxon>
        <taxon>Mollusca</taxon>
        <taxon>Bivalvia</taxon>
        <taxon>Autobranchia</taxon>
        <taxon>Heteroconchia</taxon>
        <taxon>Euheterodonta</taxon>
        <taxon>Imparidentia</taxon>
        <taxon>Neoheterodontei</taxon>
        <taxon>Myida</taxon>
        <taxon>Dreissenoidea</taxon>
        <taxon>Dreissenidae</taxon>
        <taxon>Dreissena</taxon>
    </lineage>
</organism>
<dbReference type="SUPFAM" id="SSF57845">
    <property type="entry name" value="B-box zinc-binding domain"/>
    <property type="match status" value="1"/>
</dbReference>
<dbReference type="PANTHER" id="PTHR25462:SF296">
    <property type="entry name" value="MEIOTIC P26, ISOFORM F"/>
    <property type="match status" value="1"/>
</dbReference>
<evidence type="ECO:0000256" key="1">
    <source>
        <dbReference type="PROSITE-ProRule" id="PRU00024"/>
    </source>
</evidence>
<dbReference type="Gene3D" id="3.30.160.60">
    <property type="entry name" value="Classic Zinc Finger"/>
    <property type="match status" value="1"/>
</dbReference>
<evidence type="ECO:0000259" key="3">
    <source>
        <dbReference type="PROSITE" id="PS50119"/>
    </source>
</evidence>
<dbReference type="InterPro" id="IPR000315">
    <property type="entry name" value="Znf_B-box"/>
</dbReference>
<dbReference type="InterPro" id="IPR047153">
    <property type="entry name" value="TRIM45/56/19-like"/>
</dbReference>
<reference evidence="4" key="1">
    <citation type="journal article" date="2019" name="bioRxiv">
        <title>The Genome of the Zebra Mussel, Dreissena polymorpha: A Resource for Invasive Species Research.</title>
        <authorList>
            <person name="McCartney M.A."/>
            <person name="Auch B."/>
            <person name="Kono T."/>
            <person name="Mallez S."/>
            <person name="Zhang Y."/>
            <person name="Obille A."/>
            <person name="Becker A."/>
            <person name="Abrahante J.E."/>
            <person name="Garbe J."/>
            <person name="Badalamenti J.P."/>
            <person name="Herman A."/>
            <person name="Mangelson H."/>
            <person name="Liachko I."/>
            <person name="Sullivan S."/>
            <person name="Sone E.D."/>
            <person name="Koren S."/>
            <person name="Silverstein K.A.T."/>
            <person name="Beckman K.B."/>
            <person name="Gohl D.M."/>
        </authorList>
    </citation>
    <scope>NUCLEOTIDE SEQUENCE</scope>
    <source>
        <strain evidence="4">Duluth1</strain>
        <tissue evidence="4">Whole animal</tissue>
    </source>
</reference>
<keyword evidence="1" id="KW-0479">Metal-binding</keyword>
<name>A0A9D4EDE4_DREPO</name>
<gene>
    <name evidence="4" type="ORF">DPMN_179124</name>
</gene>
<dbReference type="PROSITE" id="PS50119">
    <property type="entry name" value="ZF_BBOX"/>
    <property type="match status" value="1"/>
</dbReference>
<dbReference type="EMBL" id="JAIWYP010000009">
    <property type="protein sequence ID" value="KAH3777676.1"/>
    <property type="molecule type" value="Genomic_DNA"/>
</dbReference>
<keyword evidence="2" id="KW-0175">Coiled coil</keyword>
<keyword evidence="5" id="KW-1185">Reference proteome</keyword>
<dbReference type="OrthoDB" id="6108862at2759"/>
<evidence type="ECO:0000313" key="4">
    <source>
        <dbReference type="EMBL" id="KAH3777676.1"/>
    </source>
</evidence>
<sequence length="559" mass="63044">MASKYSLHKGSDSVVDFCCSPCSEEVKDTEATFYCEKCVKFFCDQCCKPHTQLYKTHTTFGRRDMKQWPVSKTTEDFIEKCEEHVGEKVKLYCDDHNQLCCSTCVLLNHRTCKRVSTIPDFVKYQSTEDVHQHLLSINICLGKIEKVLKSKKTNAQSFEDSCNDRLKEIRDFRQTLNATLDELEKKTIKELVDIRNGLQASLKADVDYCTKLKNDLKQLTEAAHDLGDKNKKELEFIFGKKCLDSIQKSEGFVKASAVSVETLITFQPDNGIDDYLSKHSGLGLINYRSSDQVITIKMKTEFCLATIPASNCCSIIDICQLSNGQIFLADNRNKRVLMLDKQFQVISQCGMSTYVQALCQTGTDMLAVALNEDIKGDKHDVQYIFVKNDQLVNGKNLPMSHNCIGIAHHQGRLYITSGTALYHYTLAGSLVEKLYEDTSGLRSVFKCAVSPRCDRIYVVNQEKYQLLTLATNGTVLGIFSDNQLINPLHVHVTNFGQVLVTAHDSNCIIQMDREGKKKLATLAPHTDAVNNPFSVWYSSYTDTLIVGIVDSNYLLVFNV</sequence>
<protein>
    <recommendedName>
        <fullName evidence="3">B box-type domain-containing protein</fullName>
    </recommendedName>
</protein>
<keyword evidence="1" id="KW-0863">Zinc-finger</keyword>
<dbReference type="Proteomes" id="UP000828390">
    <property type="component" value="Unassembled WGS sequence"/>
</dbReference>
<dbReference type="SUPFAM" id="SSF101898">
    <property type="entry name" value="NHL repeat"/>
    <property type="match status" value="1"/>
</dbReference>
<feature type="coiled-coil region" evidence="2">
    <location>
        <begin position="166"/>
        <end position="229"/>
    </location>
</feature>
<comment type="caution">
    <text evidence="4">The sequence shown here is derived from an EMBL/GenBank/DDBJ whole genome shotgun (WGS) entry which is preliminary data.</text>
</comment>
<keyword evidence="1" id="KW-0862">Zinc</keyword>
<accession>A0A9D4EDE4</accession>
<evidence type="ECO:0000256" key="2">
    <source>
        <dbReference type="SAM" id="Coils"/>
    </source>
</evidence>
<proteinExistence type="predicted"/>
<evidence type="ECO:0000313" key="5">
    <source>
        <dbReference type="Proteomes" id="UP000828390"/>
    </source>
</evidence>
<dbReference type="Gene3D" id="2.120.10.30">
    <property type="entry name" value="TolB, C-terminal domain"/>
    <property type="match status" value="1"/>
</dbReference>